<dbReference type="PROSITE" id="PS50022">
    <property type="entry name" value="FA58C_3"/>
    <property type="match status" value="1"/>
</dbReference>
<evidence type="ECO:0000313" key="2">
    <source>
        <dbReference type="EMBL" id="KAL3885082.1"/>
    </source>
</evidence>
<keyword evidence="3" id="KW-1185">Reference proteome</keyword>
<dbReference type="PANTHER" id="PTHR24543">
    <property type="entry name" value="MULTICOPPER OXIDASE-RELATED"/>
    <property type="match status" value="1"/>
</dbReference>
<organism evidence="2 3">
    <name type="scientific">Sinanodonta woodiana</name>
    <name type="common">Chinese pond mussel</name>
    <name type="synonym">Anodonta woodiana</name>
    <dbReference type="NCBI Taxonomy" id="1069815"/>
    <lineage>
        <taxon>Eukaryota</taxon>
        <taxon>Metazoa</taxon>
        <taxon>Spiralia</taxon>
        <taxon>Lophotrochozoa</taxon>
        <taxon>Mollusca</taxon>
        <taxon>Bivalvia</taxon>
        <taxon>Autobranchia</taxon>
        <taxon>Heteroconchia</taxon>
        <taxon>Palaeoheterodonta</taxon>
        <taxon>Unionida</taxon>
        <taxon>Unionoidea</taxon>
        <taxon>Unionidae</taxon>
        <taxon>Unioninae</taxon>
        <taxon>Sinanodonta</taxon>
    </lineage>
</organism>
<evidence type="ECO:0000259" key="1">
    <source>
        <dbReference type="PROSITE" id="PS50022"/>
    </source>
</evidence>
<accession>A0ABD3XJ99</accession>
<protein>
    <recommendedName>
        <fullName evidence="1">F5/8 type C domain-containing protein</fullName>
    </recommendedName>
</protein>
<dbReference type="Proteomes" id="UP001634394">
    <property type="component" value="Unassembled WGS sequence"/>
</dbReference>
<dbReference type="InterPro" id="IPR008979">
    <property type="entry name" value="Galactose-bd-like_sf"/>
</dbReference>
<evidence type="ECO:0000313" key="3">
    <source>
        <dbReference type="Proteomes" id="UP001634394"/>
    </source>
</evidence>
<gene>
    <name evidence="2" type="ORF">ACJMK2_025180</name>
</gene>
<dbReference type="Pfam" id="PF00754">
    <property type="entry name" value="F5_F8_type_C"/>
    <property type="match status" value="1"/>
</dbReference>
<feature type="non-terminal residue" evidence="2">
    <location>
        <position position="1"/>
    </location>
</feature>
<dbReference type="SUPFAM" id="SSF49785">
    <property type="entry name" value="Galactose-binding domain-like"/>
    <property type="match status" value="1"/>
</dbReference>
<name>A0ABD3XJ99_SINWO</name>
<reference evidence="2 3" key="1">
    <citation type="submission" date="2024-11" db="EMBL/GenBank/DDBJ databases">
        <title>Chromosome-level genome assembly of the freshwater bivalve Anodonta woodiana.</title>
        <authorList>
            <person name="Chen X."/>
        </authorList>
    </citation>
    <scope>NUCLEOTIDE SEQUENCE [LARGE SCALE GENOMIC DNA]</scope>
    <source>
        <strain evidence="2">MN2024</strain>
        <tissue evidence="2">Gills</tissue>
    </source>
</reference>
<dbReference type="EMBL" id="JBJQND010000002">
    <property type="protein sequence ID" value="KAL3885082.1"/>
    <property type="molecule type" value="Genomic_DNA"/>
</dbReference>
<feature type="domain" description="F5/8 type C" evidence="1">
    <location>
        <begin position="4"/>
        <end position="112"/>
    </location>
</feature>
<dbReference type="InterPro" id="IPR000421">
    <property type="entry name" value="FA58C"/>
</dbReference>
<proteinExistence type="predicted"/>
<dbReference type="AlphaFoldDB" id="A0ABD3XJ99"/>
<dbReference type="Gene3D" id="2.60.120.260">
    <property type="entry name" value="Galactose-binding domain-like"/>
    <property type="match status" value="1"/>
</dbReference>
<sequence length="158" mass="17652">SQICNVFLVSGIHGVPDEYLSASSEFDAQHAAKYGRINTTFVNGSHFGAWAAKNSTKNEFIQVQLKRLSLIQAIQTQGRNITGDDPGNAQHVTNYHISYGTNSTTWISLNDSTGHPKRTPLQIVILRKGYAAGHKKREITLYIGQDRITRGRKIHQYQ</sequence>
<comment type="caution">
    <text evidence="2">The sequence shown here is derived from an EMBL/GenBank/DDBJ whole genome shotgun (WGS) entry which is preliminary data.</text>
</comment>